<protein>
    <recommendedName>
        <fullName evidence="8">L-lactate permease</fullName>
    </recommendedName>
</protein>
<feature type="transmembrane region" description="Helical" evidence="8">
    <location>
        <begin position="406"/>
        <end position="431"/>
    </location>
</feature>
<evidence type="ECO:0000256" key="2">
    <source>
        <dbReference type="ARBA" id="ARBA00010100"/>
    </source>
</evidence>
<dbReference type="GO" id="GO:0015129">
    <property type="term" value="F:lactate transmembrane transporter activity"/>
    <property type="evidence" value="ECO:0007669"/>
    <property type="project" value="UniProtKB-UniRule"/>
</dbReference>
<reference evidence="9 10" key="1">
    <citation type="submission" date="2019-09" db="EMBL/GenBank/DDBJ databases">
        <title>Draft genome sequence assemblies of isolates from the urinary tract.</title>
        <authorList>
            <person name="Mores C.R."/>
            <person name="Putonti C."/>
            <person name="Wolfe A.J."/>
        </authorList>
    </citation>
    <scope>NUCLEOTIDE SEQUENCE [LARGE SCALE GENOMIC DNA]</scope>
    <source>
        <strain evidence="9 10">UMB623</strain>
    </source>
</reference>
<dbReference type="GO" id="GO:0005886">
    <property type="term" value="C:plasma membrane"/>
    <property type="evidence" value="ECO:0007669"/>
    <property type="project" value="UniProtKB-SubCell"/>
</dbReference>
<sequence length="528" mass="56342">MITLIITLVVLQWSAIRSAIISLIVGLVTAYFVFETPLYGLTVSLAQGAWDALEVVLVIWTALLFYQLCRHAGAFVAIKEGITAISHNYLYLILIFGWVFTSLLQGVTGFGAPMAIVAPILIGIGVKPAYAVLITLTSSSWSNLFGSLGVAWTTTLGLVQLENESLSLLYTSILLWIAALIGGLFTAWLYGKWQAIKEGLPAILIISTIYGGGQLLATQVEATIGVVLPGIIAMGAMVALAKWDRYKEASDHLDPSQSPIMQDNFDGGASDQENWGNLSLNQAFAPFYLLIALSIIMLGIPTISNWISSFEFSLLSYESFATGYQFVTEGSSAYSPFAPLTSPAVYLLASSLFAYLYYRAKGSYDHAENLGASLGQDVWADALTPTISTIGFLMVSKLLVNSGQNTVIALGIAAVSTPLIYAAIAPLIGIFSSFMTSSTTSGNILFIPIHQSVVQAMPQLSIHQLVASQSAGASVGNAIGPSNVVLGASTANAEEDTGLIYKWGIVFSLFVGLFMAIFAVIMYLYLAS</sequence>
<keyword evidence="5 8" id="KW-0812">Transmembrane</keyword>
<keyword evidence="3 8" id="KW-0813">Transport</keyword>
<keyword evidence="6 8" id="KW-1133">Transmembrane helix</keyword>
<dbReference type="InterPro" id="IPR003804">
    <property type="entry name" value="Lactate_perm"/>
</dbReference>
<evidence type="ECO:0000256" key="5">
    <source>
        <dbReference type="ARBA" id="ARBA00022692"/>
    </source>
</evidence>
<proteinExistence type="inferred from homology"/>
<evidence type="ECO:0000313" key="10">
    <source>
        <dbReference type="Proteomes" id="UP000327148"/>
    </source>
</evidence>
<comment type="function">
    <text evidence="8">Uptake of L-lactate across the membrane. Can also transport D-lactate and glycolate.</text>
</comment>
<feature type="transmembrane region" description="Helical" evidence="8">
    <location>
        <begin position="223"/>
        <end position="241"/>
    </location>
</feature>
<dbReference type="AlphaFoldDB" id="A0A5N1GPD7"/>
<evidence type="ECO:0000256" key="3">
    <source>
        <dbReference type="ARBA" id="ARBA00022448"/>
    </source>
</evidence>
<comment type="similarity">
    <text evidence="2 8">Belongs to the lactate permease family.</text>
</comment>
<feature type="transmembrane region" description="Helical" evidence="8">
    <location>
        <begin position="143"/>
        <end position="161"/>
    </location>
</feature>
<dbReference type="GO" id="GO:0015295">
    <property type="term" value="F:solute:proton symporter activity"/>
    <property type="evidence" value="ECO:0007669"/>
    <property type="project" value="TreeGrafter"/>
</dbReference>
<keyword evidence="7 8" id="KW-0472">Membrane</keyword>
<feature type="transmembrane region" description="Helical" evidence="8">
    <location>
        <begin position="337"/>
        <end position="358"/>
    </location>
</feature>
<evidence type="ECO:0000256" key="7">
    <source>
        <dbReference type="ARBA" id="ARBA00023136"/>
    </source>
</evidence>
<evidence type="ECO:0000256" key="8">
    <source>
        <dbReference type="RuleBase" id="RU365092"/>
    </source>
</evidence>
<evidence type="ECO:0000256" key="1">
    <source>
        <dbReference type="ARBA" id="ARBA00004651"/>
    </source>
</evidence>
<dbReference type="Proteomes" id="UP000327148">
    <property type="component" value="Unassembled WGS sequence"/>
</dbReference>
<accession>A0A5N1GPD7</accession>
<feature type="transmembrane region" description="Helical" evidence="8">
    <location>
        <begin position="199"/>
        <end position="217"/>
    </location>
</feature>
<evidence type="ECO:0000256" key="6">
    <source>
        <dbReference type="ARBA" id="ARBA00022989"/>
    </source>
</evidence>
<dbReference type="PANTHER" id="PTHR30003">
    <property type="entry name" value="L-LACTATE PERMEASE"/>
    <property type="match status" value="1"/>
</dbReference>
<evidence type="ECO:0000313" key="9">
    <source>
        <dbReference type="EMBL" id="KAA9302129.1"/>
    </source>
</evidence>
<keyword evidence="4 8" id="KW-1003">Cell membrane</keyword>
<comment type="subcellular location">
    <subcellularLocation>
        <location evidence="1 8">Cell membrane</location>
        <topology evidence="1 8">Multi-pass membrane protein</topology>
    </subcellularLocation>
</comment>
<feature type="transmembrane region" description="Helical" evidence="8">
    <location>
        <begin position="167"/>
        <end position="190"/>
    </location>
</feature>
<dbReference type="EMBL" id="VYWO01000001">
    <property type="protein sequence ID" value="KAA9302129.1"/>
    <property type="molecule type" value="Genomic_DNA"/>
</dbReference>
<feature type="transmembrane region" description="Helical" evidence="8">
    <location>
        <begin position="114"/>
        <end position="136"/>
    </location>
</feature>
<gene>
    <name evidence="9" type="ORF">F6I03_02655</name>
</gene>
<evidence type="ECO:0000256" key="4">
    <source>
        <dbReference type="ARBA" id="ARBA00022475"/>
    </source>
</evidence>
<organism evidence="9 10">
    <name type="scientific">Aerococcus sanguinicola</name>
    <dbReference type="NCBI Taxonomy" id="119206"/>
    <lineage>
        <taxon>Bacteria</taxon>
        <taxon>Bacillati</taxon>
        <taxon>Bacillota</taxon>
        <taxon>Bacilli</taxon>
        <taxon>Lactobacillales</taxon>
        <taxon>Aerococcaceae</taxon>
        <taxon>Aerococcus</taxon>
    </lineage>
</organism>
<comment type="caution">
    <text evidence="9">The sequence shown here is derived from an EMBL/GenBank/DDBJ whole genome shotgun (WGS) entry which is preliminary data.</text>
</comment>
<feature type="transmembrane region" description="Helical" evidence="8">
    <location>
        <begin position="505"/>
        <end position="526"/>
    </location>
</feature>
<feature type="transmembrane region" description="Helical" evidence="8">
    <location>
        <begin position="52"/>
        <end position="69"/>
    </location>
</feature>
<feature type="transmembrane region" description="Helical" evidence="8">
    <location>
        <begin position="7"/>
        <end position="32"/>
    </location>
</feature>
<feature type="transmembrane region" description="Helical" evidence="8">
    <location>
        <begin position="89"/>
        <end position="108"/>
    </location>
</feature>
<dbReference type="Pfam" id="PF02652">
    <property type="entry name" value="Lactate_perm"/>
    <property type="match status" value="1"/>
</dbReference>
<dbReference type="PANTHER" id="PTHR30003:SF2">
    <property type="entry name" value="L-LACTATE PERMEASE"/>
    <property type="match status" value="1"/>
</dbReference>
<feature type="transmembrane region" description="Helical" evidence="8">
    <location>
        <begin position="287"/>
        <end position="307"/>
    </location>
</feature>
<name>A0A5N1GPD7_9LACT</name>